<dbReference type="InterPro" id="IPR051476">
    <property type="entry name" value="Bac_ResReg_Asp_Phosphatase"/>
</dbReference>
<dbReference type="PROSITE" id="PS50005">
    <property type="entry name" value="TPR"/>
    <property type="match status" value="1"/>
</dbReference>
<dbReference type="SMART" id="SM00028">
    <property type="entry name" value="TPR"/>
    <property type="match status" value="4"/>
</dbReference>
<comment type="similarity">
    <text evidence="5">Belongs to the Rap family.</text>
</comment>
<dbReference type="EMBL" id="LJUO01000008">
    <property type="protein sequence ID" value="KPK73506.1"/>
    <property type="molecule type" value="Genomic_DNA"/>
</dbReference>
<evidence type="ECO:0000256" key="4">
    <source>
        <dbReference type="ARBA" id="ARBA00022803"/>
    </source>
</evidence>
<dbReference type="PANTHER" id="PTHR46630:SF1">
    <property type="entry name" value="TETRATRICOPEPTIDE REPEAT PROTEIN 29"/>
    <property type="match status" value="1"/>
</dbReference>
<dbReference type="Pfam" id="PF13424">
    <property type="entry name" value="TPR_12"/>
    <property type="match status" value="1"/>
</dbReference>
<evidence type="ECO:0000313" key="7">
    <source>
        <dbReference type="EMBL" id="KPK73506.1"/>
    </source>
</evidence>
<protein>
    <submittedName>
        <fullName evidence="7">Uncharacterized protein</fullName>
    </submittedName>
</protein>
<dbReference type="Gene3D" id="1.25.40.10">
    <property type="entry name" value="Tetratricopeptide repeat domain"/>
    <property type="match status" value="1"/>
</dbReference>
<keyword evidence="3" id="KW-0677">Repeat</keyword>
<dbReference type="InterPro" id="IPR011990">
    <property type="entry name" value="TPR-like_helical_dom_sf"/>
</dbReference>
<evidence type="ECO:0000256" key="1">
    <source>
        <dbReference type="ARBA" id="ARBA00004496"/>
    </source>
</evidence>
<accession>A0A0S8GLZ6</accession>
<dbReference type="AlphaFoldDB" id="A0A0S8GLZ6"/>
<reference evidence="7 8" key="1">
    <citation type="journal article" date="2015" name="Microbiome">
        <title>Genomic resolution of linkages in carbon, nitrogen, and sulfur cycling among widespread estuary sediment bacteria.</title>
        <authorList>
            <person name="Baker B.J."/>
            <person name="Lazar C.S."/>
            <person name="Teske A.P."/>
            <person name="Dick G.J."/>
        </authorList>
    </citation>
    <scope>NUCLEOTIDE SEQUENCE [LARGE SCALE GENOMIC DNA]</scope>
    <source>
        <strain evidence="7">SM23_60</strain>
    </source>
</reference>
<dbReference type="InterPro" id="IPR019734">
    <property type="entry name" value="TPR_rpt"/>
</dbReference>
<evidence type="ECO:0000313" key="8">
    <source>
        <dbReference type="Proteomes" id="UP000051096"/>
    </source>
</evidence>
<proteinExistence type="inferred from homology"/>
<dbReference type="Proteomes" id="UP000051096">
    <property type="component" value="Unassembled WGS sequence"/>
</dbReference>
<comment type="caution">
    <text evidence="7">The sequence shown here is derived from an EMBL/GenBank/DDBJ whole genome shotgun (WGS) entry which is preliminary data.</text>
</comment>
<evidence type="ECO:0000256" key="6">
    <source>
        <dbReference type="PROSITE-ProRule" id="PRU00339"/>
    </source>
</evidence>
<evidence type="ECO:0000256" key="2">
    <source>
        <dbReference type="ARBA" id="ARBA00022490"/>
    </source>
</evidence>
<comment type="subcellular location">
    <subcellularLocation>
        <location evidence="1">Cytoplasm</location>
    </subcellularLocation>
</comment>
<evidence type="ECO:0000256" key="5">
    <source>
        <dbReference type="ARBA" id="ARBA00038253"/>
    </source>
</evidence>
<organism evidence="7 8">
    <name type="scientific">candidate division WOR_3 bacterium SM23_60</name>
    <dbReference type="NCBI Taxonomy" id="1703780"/>
    <lineage>
        <taxon>Bacteria</taxon>
        <taxon>Bacteria division WOR-3</taxon>
    </lineage>
</organism>
<feature type="repeat" description="TPR" evidence="6">
    <location>
        <begin position="160"/>
        <end position="193"/>
    </location>
</feature>
<dbReference type="PANTHER" id="PTHR46630">
    <property type="entry name" value="TETRATRICOPEPTIDE REPEAT PROTEIN 29"/>
    <property type="match status" value="1"/>
</dbReference>
<keyword evidence="2" id="KW-0963">Cytoplasm</keyword>
<keyword evidence="4 6" id="KW-0802">TPR repeat</keyword>
<dbReference type="GO" id="GO:0005737">
    <property type="term" value="C:cytoplasm"/>
    <property type="evidence" value="ECO:0007669"/>
    <property type="project" value="UniProtKB-SubCell"/>
</dbReference>
<sequence>MSADTLPDFDKLWDFQNPDQTEVKFRELLPVAEKSGDVSYHVQLLTQIARTEGLQSKFEAAHETLNKAESLLTEDMITARIRYLLERGRVYNSSMQKDKARPLFLEAWDMGVEHGEDYYAVDAAHMMQIVEPPEKQLAWAEKAMAHAEKSDSERAKKWLGPLYNNTGWTYFDLEQYDRALELFEKSLAWHKKQNDEEDTRIAKWTIARTYRQVGRIQEAYHMQKALEQERKEKGLEQGGYVCEELGELLLLMGKAEEARPYFQRAYELLSQDQWLVDNEAERLERLRRLGEMSQKAE</sequence>
<name>A0A0S8GLZ6_UNCW3</name>
<gene>
    <name evidence="7" type="ORF">AMJ87_01590</name>
</gene>
<dbReference type="SUPFAM" id="SSF48452">
    <property type="entry name" value="TPR-like"/>
    <property type="match status" value="2"/>
</dbReference>
<dbReference type="Pfam" id="PF13181">
    <property type="entry name" value="TPR_8"/>
    <property type="match status" value="1"/>
</dbReference>
<evidence type="ECO:0000256" key="3">
    <source>
        <dbReference type="ARBA" id="ARBA00022737"/>
    </source>
</evidence>